<protein>
    <recommendedName>
        <fullName evidence="1">VOC domain-containing protein</fullName>
    </recommendedName>
</protein>
<accession>A0A923DWB5</accession>
<dbReference type="RefSeq" id="WP_235969751.1">
    <property type="nucleotide sequence ID" value="NZ_WNXD01000001.1"/>
</dbReference>
<dbReference type="InterPro" id="IPR004360">
    <property type="entry name" value="Glyas_Fos-R_dOase_dom"/>
</dbReference>
<sequence>MKLALVYTCLKVNDICSATQFLRDILGFEEDKFNLDVFDGGLVFTNGEHHKIVLVECAEEVQNPTILLLTNDCIRDYHSLLDKGIRFTKTPDYTDNGLIAEFLDPFGNCYCLLEERNYKLN</sequence>
<dbReference type="InterPro" id="IPR029068">
    <property type="entry name" value="Glyas_Bleomycin-R_OHBP_Dase"/>
</dbReference>
<name>A0A923DWB5_9SPHI</name>
<evidence type="ECO:0000313" key="3">
    <source>
        <dbReference type="Proteomes" id="UP000601055"/>
    </source>
</evidence>
<comment type="caution">
    <text evidence="2">The sequence shown here is derived from an EMBL/GenBank/DDBJ whole genome shotgun (WGS) entry which is preliminary data.</text>
</comment>
<reference evidence="2" key="1">
    <citation type="submission" date="2019-11" db="EMBL/GenBank/DDBJ databases">
        <title>Description of Pedobacter sp. LMG 31464T.</title>
        <authorList>
            <person name="Carlier A."/>
            <person name="Qi S."/>
            <person name="Vandamme P."/>
        </authorList>
    </citation>
    <scope>NUCLEOTIDE SEQUENCE</scope>
    <source>
        <strain evidence="2">LMG 31464</strain>
    </source>
</reference>
<gene>
    <name evidence="2" type="ORF">GM921_00020</name>
</gene>
<keyword evidence="3" id="KW-1185">Reference proteome</keyword>
<dbReference type="PROSITE" id="PS51819">
    <property type="entry name" value="VOC"/>
    <property type="match status" value="1"/>
</dbReference>
<dbReference type="EMBL" id="WNXD01000001">
    <property type="protein sequence ID" value="MBB2143855.1"/>
    <property type="molecule type" value="Genomic_DNA"/>
</dbReference>
<dbReference type="AlphaFoldDB" id="A0A923DWB5"/>
<evidence type="ECO:0000313" key="2">
    <source>
        <dbReference type="EMBL" id="MBB2143855.1"/>
    </source>
</evidence>
<evidence type="ECO:0000259" key="1">
    <source>
        <dbReference type="PROSITE" id="PS51819"/>
    </source>
</evidence>
<dbReference type="Gene3D" id="3.10.180.10">
    <property type="entry name" value="2,3-Dihydroxybiphenyl 1,2-Dioxygenase, domain 1"/>
    <property type="match status" value="1"/>
</dbReference>
<feature type="domain" description="VOC" evidence="1">
    <location>
        <begin position="4"/>
        <end position="115"/>
    </location>
</feature>
<dbReference type="Pfam" id="PF00903">
    <property type="entry name" value="Glyoxalase"/>
    <property type="match status" value="1"/>
</dbReference>
<organism evidence="2 3">
    <name type="scientific">Pedobacter planticolens</name>
    <dbReference type="NCBI Taxonomy" id="2679964"/>
    <lineage>
        <taxon>Bacteria</taxon>
        <taxon>Pseudomonadati</taxon>
        <taxon>Bacteroidota</taxon>
        <taxon>Sphingobacteriia</taxon>
        <taxon>Sphingobacteriales</taxon>
        <taxon>Sphingobacteriaceae</taxon>
        <taxon>Pedobacter</taxon>
    </lineage>
</organism>
<dbReference type="SUPFAM" id="SSF54593">
    <property type="entry name" value="Glyoxalase/Bleomycin resistance protein/Dihydroxybiphenyl dioxygenase"/>
    <property type="match status" value="1"/>
</dbReference>
<dbReference type="InterPro" id="IPR037523">
    <property type="entry name" value="VOC_core"/>
</dbReference>
<dbReference type="Proteomes" id="UP000601055">
    <property type="component" value="Unassembled WGS sequence"/>
</dbReference>
<proteinExistence type="predicted"/>